<accession>A0A5C7B409</accession>
<feature type="transmembrane region" description="Helical" evidence="1">
    <location>
        <begin position="70"/>
        <end position="90"/>
    </location>
</feature>
<evidence type="ECO:0000256" key="1">
    <source>
        <dbReference type="SAM" id="Phobius"/>
    </source>
</evidence>
<keyword evidence="1" id="KW-1133">Transmembrane helix</keyword>
<keyword evidence="1" id="KW-0472">Membrane</keyword>
<reference evidence="4 5" key="1">
    <citation type="submission" date="2019-08" db="EMBL/GenBank/DDBJ databases">
        <title>Genome of Psychroserpens burtonensis ACAM 167.</title>
        <authorList>
            <person name="Bowman J.P."/>
        </authorList>
    </citation>
    <scope>NUCLEOTIDE SEQUENCE [LARGE SCALE GENOMIC DNA]</scope>
    <source>
        <strain evidence="4 5">ACAM 167</strain>
    </source>
</reference>
<dbReference type="InterPro" id="IPR012373">
    <property type="entry name" value="Ferrdict_sens_TM"/>
</dbReference>
<dbReference type="PANTHER" id="PTHR30273">
    <property type="entry name" value="PERIPLASMIC SIGNAL SENSOR AND SIGMA FACTOR ACTIVATOR FECR-RELATED"/>
    <property type="match status" value="1"/>
</dbReference>
<dbReference type="Gene3D" id="3.55.50.30">
    <property type="match status" value="1"/>
</dbReference>
<evidence type="ECO:0000313" key="4">
    <source>
        <dbReference type="EMBL" id="TXE16158.1"/>
    </source>
</evidence>
<gene>
    <name evidence="4" type="ORF">ES692_13580</name>
</gene>
<comment type="caution">
    <text evidence="4">The sequence shown here is derived from an EMBL/GenBank/DDBJ whole genome shotgun (WGS) entry which is preliminary data.</text>
</comment>
<proteinExistence type="predicted"/>
<organism evidence="4 5">
    <name type="scientific">Psychroserpens burtonensis</name>
    <dbReference type="NCBI Taxonomy" id="49278"/>
    <lineage>
        <taxon>Bacteria</taxon>
        <taxon>Pseudomonadati</taxon>
        <taxon>Bacteroidota</taxon>
        <taxon>Flavobacteriia</taxon>
        <taxon>Flavobacteriales</taxon>
        <taxon>Flavobacteriaceae</taxon>
        <taxon>Psychroserpens</taxon>
    </lineage>
</organism>
<protein>
    <submittedName>
        <fullName evidence="4">FecR family protein</fullName>
    </submittedName>
</protein>
<dbReference type="Gene3D" id="2.60.120.1440">
    <property type="match status" value="1"/>
</dbReference>
<feature type="domain" description="FecR protein" evidence="2">
    <location>
        <begin position="99"/>
        <end position="187"/>
    </location>
</feature>
<dbReference type="InterPro" id="IPR006860">
    <property type="entry name" value="FecR"/>
</dbReference>
<keyword evidence="1" id="KW-0812">Transmembrane</keyword>
<sequence length="298" mass="33972">MNKEDLIQKWLDHNLNPRELEAFKQLKDYPNLIKLDQGLIGFKADTINEDDAFKNVLKSIDSLKKKPNKLFATLSKIAAILVIAFGIYFYTSTLDTTTYTIASQQKSIVLPDASQVQLNAVSTITFNKSNWKSSRNLVLHGEAYFKVAKGKKFDVKTNLGTVTVLGTQFNIKQRNDYFEVTCYEGKVAVNSKTKQIILLPGDTFLIIDGNYIATEKENVSHPSWLINKSTFRSIPFREVIAEFERQYNVSVEFSDFDGSQNFTGDFIHNDIETALKSITLPLQLKYSKTDNIIRLKRE</sequence>
<feature type="domain" description="Protein FecR C-terminal" evidence="3">
    <location>
        <begin position="230"/>
        <end position="293"/>
    </location>
</feature>
<evidence type="ECO:0000313" key="5">
    <source>
        <dbReference type="Proteomes" id="UP000321938"/>
    </source>
</evidence>
<dbReference type="OrthoDB" id="1097347at2"/>
<evidence type="ECO:0000259" key="3">
    <source>
        <dbReference type="Pfam" id="PF16344"/>
    </source>
</evidence>
<dbReference type="Proteomes" id="UP000321938">
    <property type="component" value="Unassembled WGS sequence"/>
</dbReference>
<dbReference type="GO" id="GO:0016989">
    <property type="term" value="F:sigma factor antagonist activity"/>
    <property type="evidence" value="ECO:0007669"/>
    <property type="project" value="TreeGrafter"/>
</dbReference>
<dbReference type="STRING" id="1123037.GCA_000425305_01144"/>
<dbReference type="Pfam" id="PF04773">
    <property type="entry name" value="FecR"/>
    <property type="match status" value="1"/>
</dbReference>
<dbReference type="EMBL" id="VOSB01000020">
    <property type="protein sequence ID" value="TXE16158.1"/>
    <property type="molecule type" value="Genomic_DNA"/>
</dbReference>
<dbReference type="Pfam" id="PF16344">
    <property type="entry name" value="FecR_C"/>
    <property type="match status" value="1"/>
</dbReference>
<dbReference type="PIRSF" id="PIRSF018266">
    <property type="entry name" value="FecR"/>
    <property type="match status" value="1"/>
</dbReference>
<evidence type="ECO:0000259" key="2">
    <source>
        <dbReference type="Pfam" id="PF04773"/>
    </source>
</evidence>
<dbReference type="AlphaFoldDB" id="A0A5C7B409"/>
<keyword evidence="5" id="KW-1185">Reference proteome</keyword>
<name>A0A5C7B409_9FLAO</name>
<dbReference type="PANTHER" id="PTHR30273:SF2">
    <property type="entry name" value="PROTEIN FECR"/>
    <property type="match status" value="1"/>
</dbReference>
<dbReference type="RefSeq" id="WP_028871159.1">
    <property type="nucleotide sequence ID" value="NZ_VOSB01000020.1"/>
</dbReference>
<dbReference type="InterPro" id="IPR032508">
    <property type="entry name" value="FecR_C"/>
</dbReference>